<feature type="region of interest" description="Disordered" evidence="7">
    <location>
        <begin position="938"/>
        <end position="1062"/>
    </location>
</feature>
<feature type="compositionally biased region" description="Basic and acidic residues" evidence="7">
    <location>
        <begin position="866"/>
        <end position="879"/>
    </location>
</feature>
<organism evidence="10">
    <name type="scientific">Lepeophtheirus salmonis</name>
    <name type="common">Salmon louse</name>
    <name type="synonym">Caligus salmonis</name>
    <dbReference type="NCBI Taxonomy" id="72036"/>
    <lineage>
        <taxon>Eukaryota</taxon>
        <taxon>Metazoa</taxon>
        <taxon>Ecdysozoa</taxon>
        <taxon>Arthropoda</taxon>
        <taxon>Crustacea</taxon>
        <taxon>Multicrustacea</taxon>
        <taxon>Hexanauplia</taxon>
        <taxon>Copepoda</taxon>
        <taxon>Siphonostomatoida</taxon>
        <taxon>Caligidae</taxon>
        <taxon>Lepeophtheirus</taxon>
    </lineage>
</organism>
<dbReference type="EMBL" id="HACA01014413">
    <property type="protein sequence ID" value="CDW31774.1"/>
    <property type="molecule type" value="Transcribed_RNA"/>
</dbReference>
<feature type="region of interest" description="Disordered" evidence="7">
    <location>
        <begin position="536"/>
        <end position="571"/>
    </location>
</feature>
<dbReference type="PANTHER" id="PTHR15735:SF21">
    <property type="entry name" value="PROTEIN NERVOUS WRECK"/>
    <property type="match status" value="1"/>
</dbReference>
<dbReference type="InterPro" id="IPR001452">
    <property type="entry name" value="SH3_domain"/>
</dbReference>
<dbReference type="SUPFAM" id="SSF103657">
    <property type="entry name" value="BAR/IMD domain-like"/>
    <property type="match status" value="1"/>
</dbReference>
<feature type="domain" description="SH3" evidence="8">
    <location>
        <begin position="749"/>
        <end position="815"/>
    </location>
</feature>
<feature type="domain" description="SH3" evidence="8">
    <location>
        <begin position="573"/>
        <end position="635"/>
    </location>
</feature>
<feature type="compositionally biased region" description="Acidic residues" evidence="7">
    <location>
        <begin position="815"/>
        <end position="825"/>
    </location>
</feature>
<feature type="compositionally biased region" description="Pro residues" evidence="7">
    <location>
        <begin position="720"/>
        <end position="730"/>
    </location>
</feature>
<feature type="compositionally biased region" description="Basic and acidic residues" evidence="7">
    <location>
        <begin position="168"/>
        <end position="186"/>
    </location>
</feature>
<evidence type="ECO:0000256" key="3">
    <source>
        <dbReference type="ARBA" id="ARBA00023054"/>
    </source>
</evidence>
<feature type="region of interest" description="Disordered" evidence="7">
    <location>
        <begin position="433"/>
        <end position="482"/>
    </location>
</feature>
<dbReference type="Gene3D" id="2.30.30.40">
    <property type="entry name" value="SH3 Domains"/>
    <property type="match status" value="2"/>
</dbReference>
<dbReference type="InterPro" id="IPR001060">
    <property type="entry name" value="FCH_dom"/>
</dbReference>
<feature type="compositionally biased region" description="Basic and acidic residues" evidence="7">
    <location>
        <begin position="999"/>
        <end position="1018"/>
    </location>
</feature>
<feature type="compositionally biased region" description="Low complexity" evidence="7">
    <location>
        <begin position="826"/>
        <end position="836"/>
    </location>
</feature>
<feature type="region of interest" description="Disordered" evidence="7">
    <location>
        <begin position="1087"/>
        <end position="1174"/>
    </location>
</feature>
<dbReference type="AlphaFoldDB" id="A0A0K2U0H1"/>
<dbReference type="GO" id="GO:0031594">
    <property type="term" value="C:neuromuscular junction"/>
    <property type="evidence" value="ECO:0007669"/>
    <property type="project" value="TreeGrafter"/>
</dbReference>
<keyword evidence="3 5" id="KW-0175">Coiled coil</keyword>
<feature type="region of interest" description="Disordered" evidence="7">
    <location>
        <begin position="655"/>
        <end position="742"/>
    </location>
</feature>
<evidence type="ECO:0000256" key="1">
    <source>
        <dbReference type="ARBA" id="ARBA00022443"/>
    </source>
</evidence>
<dbReference type="GO" id="GO:0030833">
    <property type="term" value="P:regulation of actin filament polymerization"/>
    <property type="evidence" value="ECO:0007669"/>
    <property type="project" value="TreeGrafter"/>
</dbReference>
<feature type="region of interest" description="Disordered" evidence="7">
    <location>
        <begin position="168"/>
        <end position="191"/>
    </location>
</feature>
<evidence type="ECO:0000256" key="6">
    <source>
        <dbReference type="SAM" id="Coils"/>
    </source>
</evidence>
<feature type="domain" description="F-BAR" evidence="9">
    <location>
        <begin position="12"/>
        <end position="299"/>
    </location>
</feature>
<feature type="compositionally biased region" description="Low complexity" evidence="7">
    <location>
        <begin position="1119"/>
        <end position="1134"/>
    </location>
</feature>
<dbReference type="OrthoDB" id="10065861at2759"/>
<dbReference type="GO" id="GO:0007274">
    <property type="term" value="P:neuromuscular synaptic transmission"/>
    <property type="evidence" value="ECO:0007669"/>
    <property type="project" value="TreeGrafter"/>
</dbReference>
<feature type="coiled-coil region" evidence="6">
    <location>
        <begin position="392"/>
        <end position="419"/>
    </location>
</feature>
<evidence type="ECO:0000259" key="8">
    <source>
        <dbReference type="PROSITE" id="PS50002"/>
    </source>
</evidence>
<proteinExistence type="predicted"/>
<reference evidence="10" key="1">
    <citation type="submission" date="2014-05" db="EMBL/GenBank/DDBJ databases">
        <authorList>
            <person name="Chronopoulou M."/>
        </authorList>
    </citation>
    <scope>NUCLEOTIDE SEQUENCE</scope>
    <source>
        <tissue evidence="10">Whole organism</tissue>
    </source>
</reference>
<dbReference type="InterPro" id="IPR027267">
    <property type="entry name" value="AH/BAR_dom_sf"/>
</dbReference>
<dbReference type="Pfam" id="PF00611">
    <property type="entry name" value="FCH"/>
    <property type="match status" value="1"/>
</dbReference>
<sequence length="1174" mass="131597">MAQPPPRKGAFSKLCQNLNKEQHSKLQIKIQQEGDLLEDIRTFVKQKASIEKHYADGMLKLSTTYSNRRIASLVDINDEMSSSSNNKLEEKNVYTVWKHLLDENEKIAKARLAAVQVLQEEVEKDAKVLRNSKQSHAKKSLERLGIVQKEVQQTVAEVDRTKKAYYDDESSAHDVRDKAKDAEERSKGRKKDVMSLFHSKSTLRKHAGKLSIKQEECDIRSTGTRNDYILSLASANAHQDFYFKQDLQESIRNSELNFYEKISTYLNTVARAEVLTTTAVLSSFSNIRDQAECITRDYNYNCYMQAYPCLREHTNYEFEACDGDSTTIITPSEHDGGYSLNYEARQNASKLNQASKTIKAYNKRIKACHHHKTKGLKQEPNDTGGPDLNTKIIELQIAIRNAEMEKAKAESRLAKLREGGISVDEYIDASVYAPTPQESEYEKPQQVKQATEVEDNNQKQISQTNENEDWPTSDTNEQKTMDNDSLHKYEESNEIGADTGVAETTVDKSQGANEDWANWEANPQQQYDYSQSWADFDKSQESSTPQQLQEEEKVYDTSQVPEPNTTNTYQNNEHMGTAVVLYDFGGQAADELTVREQEIIQILYSESDEEGWVMAQNSQGQKGYVPQNYLEINDAPTENGVKQEEKQDAVPVKHEFIDPNPLQQVPDAPTNESYEYSQKETPVSIFSTNDTQPYNKVSDMPDQSEDESSEDTTSSDGPPSELPPPPPLPQSSPNKKASRPSSMAISVSGVVEYCKALYDYEATGSDEITFIEGQIIRILNKDPNGINDGWWLGEPYDGNGKSGLFPSIVVEECLENGESAEESAESDSSVGSPDSSMAPPCFTPPGMESNKKMVPSQPSIEVQEINNEKDVNVERKEDPVNQQAPLMPPIMVTNPTPIDPIQSESCCKEEQKKPTVSFSVETPDFEMNISEEAHNIYNKTEPATNPPPIPTIAIVEPPVPPPLPSPDTSLKSMEIIVTAPTPARVQSPDYSHNNQNKRNIIEELKQHPAFKERKESADKNSQLESVEDDKKPESVEDESNLESAENNSKPESHKVSQEMKIEEIQKKIEPAVQEMEQKALCVAKEAKKNAIPIITTNSPDSSSDDDSEIIETTKANKDSSSSESESGPDQISSSEGEEEDKKPKQSESVINPLPPDELEMRQLKKLDKLKESTA</sequence>
<feature type="compositionally biased region" description="Basic and acidic residues" evidence="7">
    <location>
        <begin position="1158"/>
        <end position="1174"/>
    </location>
</feature>
<dbReference type="InterPro" id="IPR036028">
    <property type="entry name" value="SH3-like_dom_sf"/>
</dbReference>
<dbReference type="PANTHER" id="PTHR15735">
    <property type="entry name" value="FCH AND DOUBLE SH3 DOMAINS PROTEIN"/>
    <property type="match status" value="1"/>
</dbReference>
<dbReference type="SMART" id="SM00055">
    <property type="entry name" value="FCH"/>
    <property type="match status" value="1"/>
</dbReference>
<evidence type="ECO:0000259" key="9">
    <source>
        <dbReference type="PROSITE" id="PS51741"/>
    </source>
</evidence>
<gene>
    <name evidence="10" type="primary">Dmoj\GI12624</name>
</gene>
<dbReference type="GO" id="GO:0051130">
    <property type="term" value="P:positive regulation of cellular component organization"/>
    <property type="evidence" value="ECO:0007669"/>
    <property type="project" value="UniProtKB-ARBA"/>
</dbReference>
<dbReference type="GO" id="GO:0055037">
    <property type="term" value="C:recycling endosome"/>
    <property type="evidence" value="ECO:0007669"/>
    <property type="project" value="TreeGrafter"/>
</dbReference>
<evidence type="ECO:0000256" key="4">
    <source>
        <dbReference type="PROSITE-ProRule" id="PRU00192"/>
    </source>
</evidence>
<dbReference type="PROSITE" id="PS51741">
    <property type="entry name" value="F_BAR"/>
    <property type="match status" value="1"/>
</dbReference>
<feature type="compositionally biased region" description="Polar residues" evidence="7">
    <location>
        <begin position="988"/>
        <end position="998"/>
    </location>
</feature>
<dbReference type="PRINTS" id="PR00452">
    <property type="entry name" value="SH3DOMAIN"/>
</dbReference>
<evidence type="ECO:0000256" key="2">
    <source>
        <dbReference type="ARBA" id="ARBA00022553"/>
    </source>
</evidence>
<dbReference type="SMART" id="SM00326">
    <property type="entry name" value="SH3"/>
    <property type="match status" value="2"/>
</dbReference>
<dbReference type="InterPro" id="IPR031160">
    <property type="entry name" value="F_BAR_dom"/>
</dbReference>
<feature type="compositionally biased region" description="Low complexity" evidence="7">
    <location>
        <begin position="1091"/>
        <end position="1101"/>
    </location>
</feature>
<protein>
    <submittedName>
        <fullName evidence="10">Uncharacterized protein</fullName>
    </submittedName>
</protein>
<dbReference type="PROSITE" id="PS50002">
    <property type="entry name" value="SH3"/>
    <property type="match status" value="2"/>
</dbReference>
<feature type="compositionally biased region" description="Basic and acidic residues" evidence="7">
    <location>
        <begin position="1048"/>
        <end position="1062"/>
    </location>
</feature>
<dbReference type="FunFam" id="2.30.30.40:FF:000033">
    <property type="entry name" value="FCH and double SH3 domains protein 2"/>
    <property type="match status" value="1"/>
</dbReference>
<evidence type="ECO:0000313" key="10">
    <source>
        <dbReference type="EMBL" id="CDW31774.1"/>
    </source>
</evidence>
<dbReference type="Pfam" id="PF00018">
    <property type="entry name" value="SH3_1"/>
    <property type="match status" value="1"/>
</dbReference>
<evidence type="ECO:0000256" key="7">
    <source>
        <dbReference type="SAM" id="MobiDB-lite"/>
    </source>
</evidence>
<accession>A0A0K2U0H1</accession>
<dbReference type="Pfam" id="PF14604">
    <property type="entry name" value="SH3_9"/>
    <property type="match status" value="1"/>
</dbReference>
<evidence type="ECO:0000256" key="5">
    <source>
        <dbReference type="PROSITE-ProRule" id="PRU01077"/>
    </source>
</evidence>
<dbReference type="Gene3D" id="1.20.1270.60">
    <property type="entry name" value="Arfaptin homology (AH) domain/BAR domain"/>
    <property type="match status" value="1"/>
</dbReference>
<keyword evidence="1 4" id="KW-0728">SH3 domain</keyword>
<dbReference type="SUPFAM" id="SSF50044">
    <property type="entry name" value="SH3-domain"/>
    <property type="match status" value="2"/>
</dbReference>
<name>A0A0K2U0H1_LEPSM</name>
<feature type="region of interest" description="Disordered" evidence="7">
    <location>
        <begin position="815"/>
        <end position="922"/>
    </location>
</feature>
<feature type="compositionally biased region" description="Polar residues" evidence="7">
    <location>
        <begin position="556"/>
        <end position="571"/>
    </location>
</feature>
<keyword evidence="2" id="KW-0597">Phosphoprotein</keyword>
<feature type="compositionally biased region" description="Polar residues" evidence="7">
    <location>
        <begin position="670"/>
        <end position="695"/>
    </location>
</feature>